<sequence>MPVRAVKAPVDSIWLFQSYIPQAKRDGLCANHLCACAGNQSSGANDRLAPDAAIHPSRSRTLSMAIVPLYHLLLQRVIGILTTVLSGSWAERLLDHGQMPAQPVRHLSAAVSGSGPQLQARRGIFQTHIWGCQQAVFQAQIQGSGYLVAWSG</sequence>
<evidence type="ECO:0000313" key="2">
    <source>
        <dbReference type="Proteomes" id="UP000076738"/>
    </source>
</evidence>
<keyword evidence="2" id="KW-1185">Reference proteome</keyword>
<gene>
    <name evidence="1" type="ORF">CALVIDRAFT_541574</name>
</gene>
<evidence type="ECO:0000313" key="1">
    <source>
        <dbReference type="EMBL" id="KZO91672.1"/>
    </source>
</evidence>
<protein>
    <submittedName>
        <fullName evidence="1">Uncharacterized protein</fullName>
    </submittedName>
</protein>
<dbReference type="Proteomes" id="UP000076738">
    <property type="component" value="Unassembled WGS sequence"/>
</dbReference>
<reference evidence="1 2" key="1">
    <citation type="journal article" date="2016" name="Mol. Biol. Evol.">
        <title>Comparative Genomics of Early-Diverging Mushroom-Forming Fungi Provides Insights into the Origins of Lignocellulose Decay Capabilities.</title>
        <authorList>
            <person name="Nagy L.G."/>
            <person name="Riley R."/>
            <person name="Tritt A."/>
            <person name="Adam C."/>
            <person name="Daum C."/>
            <person name="Floudas D."/>
            <person name="Sun H."/>
            <person name="Yadav J.S."/>
            <person name="Pangilinan J."/>
            <person name="Larsson K.H."/>
            <person name="Matsuura K."/>
            <person name="Barry K."/>
            <person name="Labutti K."/>
            <person name="Kuo R."/>
            <person name="Ohm R.A."/>
            <person name="Bhattacharya S.S."/>
            <person name="Shirouzu T."/>
            <person name="Yoshinaga Y."/>
            <person name="Martin F.M."/>
            <person name="Grigoriev I.V."/>
            <person name="Hibbett D.S."/>
        </authorList>
    </citation>
    <scope>NUCLEOTIDE SEQUENCE [LARGE SCALE GENOMIC DNA]</scope>
    <source>
        <strain evidence="1 2">TUFC12733</strain>
    </source>
</reference>
<organism evidence="1 2">
    <name type="scientific">Calocera viscosa (strain TUFC12733)</name>
    <dbReference type="NCBI Taxonomy" id="1330018"/>
    <lineage>
        <taxon>Eukaryota</taxon>
        <taxon>Fungi</taxon>
        <taxon>Dikarya</taxon>
        <taxon>Basidiomycota</taxon>
        <taxon>Agaricomycotina</taxon>
        <taxon>Dacrymycetes</taxon>
        <taxon>Dacrymycetales</taxon>
        <taxon>Dacrymycetaceae</taxon>
        <taxon>Calocera</taxon>
    </lineage>
</organism>
<proteinExistence type="predicted"/>
<accession>A0A167HIQ1</accession>
<name>A0A167HIQ1_CALVF</name>
<dbReference type="EMBL" id="KV417319">
    <property type="protein sequence ID" value="KZO91672.1"/>
    <property type="molecule type" value="Genomic_DNA"/>
</dbReference>
<dbReference type="AlphaFoldDB" id="A0A167HIQ1"/>